<feature type="domain" description="Matrin-type" evidence="7">
    <location>
        <begin position="202"/>
        <end position="233"/>
    </location>
</feature>
<evidence type="ECO:0000259" key="7">
    <source>
        <dbReference type="PROSITE" id="PS50171"/>
    </source>
</evidence>
<dbReference type="PANTHER" id="PTHR15491:SF9">
    <property type="entry name" value="CIP1-INTERACTING ZINC FINGER PROTEIN"/>
    <property type="match status" value="1"/>
</dbReference>
<evidence type="ECO:0000313" key="9">
    <source>
        <dbReference type="Proteomes" id="UP000646548"/>
    </source>
</evidence>
<dbReference type="Proteomes" id="UP000646548">
    <property type="component" value="Unassembled WGS sequence"/>
</dbReference>
<dbReference type="InterPro" id="IPR026811">
    <property type="entry name" value="CIZ1"/>
</dbReference>
<keyword evidence="5" id="KW-0539">Nucleus</keyword>
<keyword evidence="3" id="KW-0863">Zinc-finger</keyword>
<feature type="region of interest" description="Disordered" evidence="6">
    <location>
        <begin position="126"/>
        <end position="146"/>
    </location>
</feature>
<proteinExistence type="predicted"/>
<dbReference type="GO" id="GO:0008270">
    <property type="term" value="F:zinc ion binding"/>
    <property type="evidence" value="ECO:0007669"/>
    <property type="project" value="UniProtKB-KW"/>
</dbReference>
<dbReference type="SMART" id="SM00451">
    <property type="entry name" value="ZnF_U1"/>
    <property type="match status" value="1"/>
</dbReference>
<feature type="compositionally biased region" description="Basic and acidic residues" evidence="6">
    <location>
        <begin position="28"/>
        <end position="40"/>
    </location>
</feature>
<dbReference type="PANTHER" id="PTHR15491">
    <property type="match status" value="1"/>
</dbReference>
<evidence type="ECO:0000256" key="3">
    <source>
        <dbReference type="ARBA" id="ARBA00022771"/>
    </source>
</evidence>
<dbReference type="EMBL" id="WKFB01000326">
    <property type="protein sequence ID" value="KAF6726523.1"/>
    <property type="molecule type" value="Genomic_DNA"/>
</dbReference>
<dbReference type="AlphaFoldDB" id="A0A834C6Z1"/>
<gene>
    <name evidence="8" type="ORF">FQA47_020425</name>
</gene>
<evidence type="ECO:0000256" key="2">
    <source>
        <dbReference type="ARBA" id="ARBA00022723"/>
    </source>
</evidence>
<reference evidence="8" key="1">
    <citation type="journal article" name="BMC Genomics">
        <title>Long-read sequencing and de novo genome assembly of marine medaka (Oryzias melastigma).</title>
        <authorList>
            <person name="Liang P."/>
            <person name="Saqib H.S.A."/>
            <person name="Ni X."/>
            <person name="Shen Y."/>
        </authorList>
    </citation>
    <scope>NUCLEOTIDE SEQUENCE</scope>
    <source>
        <strain evidence="8">Bigg-433</strain>
    </source>
</reference>
<dbReference type="InterPro" id="IPR003604">
    <property type="entry name" value="Matrin/U1-like-C_Znf_C2H2"/>
</dbReference>
<evidence type="ECO:0000256" key="5">
    <source>
        <dbReference type="ARBA" id="ARBA00023242"/>
    </source>
</evidence>
<sequence length="248" mass="27544">MEELVTVDEVGGEDDSIIEPDLPEIEDFASKKSVVEETVEKPSAPPSLELQETLIQKSEQENSGEEAASQTEACVKNTEGDDEATAPSPEDQKKEPESYEPPLTHFPGEDFKAAVEMCLDDNRVPQTEMQEDPPEKPLCSPEDSQTQEEEHVVEIINNKDQSTDENLKKEIEVPFSSAAQDKAVSEHSIPLGVEFIVPSTGFYCKLCELFYTSESTAKTTHCRSTVHYKNLQKYLSQLAEDSLSSVLN</sequence>
<dbReference type="GO" id="GO:0003676">
    <property type="term" value="F:nucleic acid binding"/>
    <property type="evidence" value="ECO:0007669"/>
    <property type="project" value="InterPro"/>
</dbReference>
<evidence type="ECO:0000256" key="6">
    <source>
        <dbReference type="SAM" id="MobiDB-lite"/>
    </source>
</evidence>
<name>A0A834C6Z1_ORYME</name>
<comment type="caution">
    <text evidence="8">The sequence shown here is derived from an EMBL/GenBank/DDBJ whole genome shotgun (WGS) entry which is preliminary data.</text>
</comment>
<evidence type="ECO:0000256" key="1">
    <source>
        <dbReference type="ARBA" id="ARBA00004123"/>
    </source>
</evidence>
<feature type="region of interest" description="Disordered" evidence="6">
    <location>
        <begin position="1"/>
        <end position="107"/>
    </location>
</feature>
<dbReference type="InterPro" id="IPR000690">
    <property type="entry name" value="Matrin/U1-C_Znf_C2H2"/>
</dbReference>
<evidence type="ECO:0000256" key="4">
    <source>
        <dbReference type="ARBA" id="ARBA00022833"/>
    </source>
</evidence>
<dbReference type="Gene3D" id="3.30.160.60">
    <property type="entry name" value="Classic Zinc Finger"/>
    <property type="match status" value="1"/>
</dbReference>
<feature type="compositionally biased region" description="Acidic residues" evidence="6">
    <location>
        <begin position="1"/>
        <end position="27"/>
    </location>
</feature>
<protein>
    <submittedName>
        <fullName evidence="8">RNA-binding protein 20</fullName>
    </submittedName>
</protein>
<comment type="subcellular location">
    <subcellularLocation>
        <location evidence="1">Nucleus</location>
    </subcellularLocation>
</comment>
<evidence type="ECO:0000313" key="8">
    <source>
        <dbReference type="EMBL" id="KAF6726523.1"/>
    </source>
</evidence>
<accession>A0A834C6Z1</accession>
<keyword evidence="4" id="KW-0862">Zinc</keyword>
<organism evidence="8 9">
    <name type="scientific">Oryzias melastigma</name>
    <name type="common">Marine medaka</name>
    <dbReference type="NCBI Taxonomy" id="30732"/>
    <lineage>
        <taxon>Eukaryota</taxon>
        <taxon>Metazoa</taxon>
        <taxon>Chordata</taxon>
        <taxon>Craniata</taxon>
        <taxon>Vertebrata</taxon>
        <taxon>Euteleostomi</taxon>
        <taxon>Actinopterygii</taxon>
        <taxon>Neopterygii</taxon>
        <taxon>Teleostei</taxon>
        <taxon>Neoteleostei</taxon>
        <taxon>Acanthomorphata</taxon>
        <taxon>Ovalentaria</taxon>
        <taxon>Atherinomorphae</taxon>
        <taxon>Beloniformes</taxon>
        <taxon>Adrianichthyidae</taxon>
        <taxon>Oryziinae</taxon>
        <taxon>Oryzias</taxon>
    </lineage>
</organism>
<keyword evidence="2" id="KW-0479">Metal-binding</keyword>
<dbReference type="PROSITE" id="PS50171">
    <property type="entry name" value="ZF_MATRIN"/>
    <property type="match status" value="1"/>
</dbReference>
<dbReference type="GO" id="GO:0005634">
    <property type="term" value="C:nucleus"/>
    <property type="evidence" value="ECO:0007669"/>
    <property type="project" value="UniProtKB-SubCell"/>
</dbReference>